<proteinExistence type="predicted"/>
<dbReference type="AlphaFoldDB" id="X0X0Y6"/>
<keyword evidence="5" id="KW-0812">Transmembrane</keyword>
<evidence type="ECO:0000256" key="4">
    <source>
        <dbReference type="ARBA" id="ARBA00022679"/>
    </source>
</evidence>
<dbReference type="EMBL" id="BARS01041257">
    <property type="protein sequence ID" value="GAG30323.1"/>
    <property type="molecule type" value="Genomic_DNA"/>
</dbReference>
<organism evidence="9">
    <name type="scientific">marine sediment metagenome</name>
    <dbReference type="NCBI Taxonomy" id="412755"/>
    <lineage>
        <taxon>unclassified sequences</taxon>
        <taxon>metagenomes</taxon>
        <taxon>ecological metagenomes</taxon>
    </lineage>
</organism>
<dbReference type="GO" id="GO:0016020">
    <property type="term" value="C:membrane"/>
    <property type="evidence" value="ECO:0007669"/>
    <property type="project" value="UniProtKB-SubCell"/>
</dbReference>
<evidence type="ECO:0000256" key="1">
    <source>
        <dbReference type="ARBA" id="ARBA00004167"/>
    </source>
</evidence>
<evidence type="ECO:0000256" key="5">
    <source>
        <dbReference type="ARBA" id="ARBA00022692"/>
    </source>
</evidence>
<evidence type="ECO:0000256" key="7">
    <source>
        <dbReference type="ARBA" id="ARBA00023136"/>
    </source>
</evidence>
<keyword evidence="4" id="KW-0808">Transferase</keyword>
<protein>
    <submittedName>
        <fullName evidence="9">Uncharacterized protein</fullName>
    </submittedName>
</protein>
<evidence type="ECO:0000256" key="3">
    <source>
        <dbReference type="ARBA" id="ARBA00022676"/>
    </source>
</evidence>
<dbReference type="GO" id="GO:0008373">
    <property type="term" value="F:sialyltransferase activity"/>
    <property type="evidence" value="ECO:0007669"/>
    <property type="project" value="InterPro"/>
</dbReference>
<dbReference type="Gene3D" id="3.90.1480.20">
    <property type="entry name" value="Glycosyl transferase family 29"/>
    <property type="match status" value="1"/>
</dbReference>
<keyword evidence="8" id="KW-0325">Glycoprotein</keyword>
<accession>X0X0Y6</accession>
<evidence type="ECO:0000256" key="2">
    <source>
        <dbReference type="ARBA" id="ARBA00004308"/>
    </source>
</evidence>
<gene>
    <name evidence="9" type="ORF">S01H1_62774</name>
</gene>
<dbReference type="GO" id="GO:0012505">
    <property type="term" value="C:endomembrane system"/>
    <property type="evidence" value="ECO:0007669"/>
    <property type="project" value="UniProtKB-SubCell"/>
</dbReference>
<sequence length="63" mass="7231">MQCPQDTKEISKKYSEFLKDKRVCIAGPSPDIEGSGYGDKIDSYDIVVRINKGYLLPEEYRQD</sequence>
<evidence type="ECO:0000313" key="9">
    <source>
        <dbReference type="EMBL" id="GAG30323.1"/>
    </source>
</evidence>
<comment type="subcellular location">
    <subcellularLocation>
        <location evidence="2">Endomembrane system</location>
    </subcellularLocation>
    <subcellularLocation>
        <location evidence="1">Membrane</location>
        <topology evidence="1">Single-pass membrane protein</topology>
    </subcellularLocation>
</comment>
<name>X0X0Y6_9ZZZZ</name>
<comment type="caution">
    <text evidence="9">The sequence shown here is derived from an EMBL/GenBank/DDBJ whole genome shotgun (WGS) entry which is preliminary data.</text>
</comment>
<keyword evidence="6" id="KW-1133">Transmembrane helix</keyword>
<dbReference type="InterPro" id="IPR038578">
    <property type="entry name" value="GT29-like_sf"/>
</dbReference>
<dbReference type="Pfam" id="PF00777">
    <property type="entry name" value="Glyco_transf_29"/>
    <property type="match status" value="1"/>
</dbReference>
<keyword evidence="7" id="KW-0472">Membrane</keyword>
<reference evidence="9" key="1">
    <citation type="journal article" date="2014" name="Front. Microbiol.">
        <title>High frequency of phylogenetically diverse reductive dehalogenase-homologous genes in deep subseafloor sedimentary metagenomes.</title>
        <authorList>
            <person name="Kawai M."/>
            <person name="Futagami T."/>
            <person name="Toyoda A."/>
            <person name="Takaki Y."/>
            <person name="Nishi S."/>
            <person name="Hori S."/>
            <person name="Arai W."/>
            <person name="Tsubouchi T."/>
            <person name="Morono Y."/>
            <person name="Uchiyama I."/>
            <person name="Ito T."/>
            <person name="Fujiyama A."/>
            <person name="Inagaki F."/>
            <person name="Takami H."/>
        </authorList>
    </citation>
    <scope>NUCLEOTIDE SEQUENCE</scope>
    <source>
        <strain evidence="9">Expedition CK06-06</strain>
    </source>
</reference>
<dbReference type="InterPro" id="IPR001675">
    <property type="entry name" value="Glyco_trans_29"/>
</dbReference>
<feature type="non-terminal residue" evidence="9">
    <location>
        <position position="63"/>
    </location>
</feature>
<evidence type="ECO:0000256" key="8">
    <source>
        <dbReference type="ARBA" id="ARBA00023180"/>
    </source>
</evidence>
<keyword evidence="3" id="KW-0328">Glycosyltransferase</keyword>
<evidence type="ECO:0000256" key="6">
    <source>
        <dbReference type="ARBA" id="ARBA00022989"/>
    </source>
</evidence>